<dbReference type="GeneID" id="19270694"/>
<dbReference type="OrthoDB" id="5153521at2759"/>
<dbReference type="KEGG" id="pfy:PFICI_05681"/>
<proteinExistence type="predicted"/>
<feature type="region of interest" description="Disordered" evidence="1">
    <location>
        <begin position="1"/>
        <end position="20"/>
    </location>
</feature>
<dbReference type="AlphaFoldDB" id="W3XCM1"/>
<accession>W3XCM1</accession>
<protein>
    <submittedName>
        <fullName evidence="2">Uncharacterized protein</fullName>
    </submittedName>
</protein>
<feature type="region of interest" description="Disordered" evidence="1">
    <location>
        <begin position="50"/>
        <end position="71"/>
    </location>
</feature>
<gene>
    <name evidence="2" type="ORF">PFICI_05681</name>
</gene>
<dbReference type="eggNOG" id="ENOG502SF0B">
    <property type="taxonomic scope" value="Eukaryota"/>
</dbReference>
<dbReference type="Proteomes" id="UP000030651">
    <property type="component" value="Unassembled WGS sequence"/>
</dbReference>
<name>W3XCM1_PESFW</name>
<dbReference type="HOGENOM" id="CLU_092479_0_0_1"/>
<dbReference type="InParanoid" id="W3XCM1"/>
<keyword evidence="3" id="KW-1185">Reference proteome</keyword>
<feature type="region of interest" description="Disordered" evidence="1">
    <location>
        <begin position="178"/>
        <end position="207"/>
    </location>
</feature>
<organism evidence="2 3">
    <name type="scientific">Pestalotiopsis fici (strain W106-1 / CGMCC3.15140)</name>
    <dbReference type="NCBI Taxonomy" id="1229662"/>
    <lineage>
        <taxon>Eukaryota</taxon>
        <taxon>Fungi</taxon>
        <taxon>Dikarya</taxon>
        <taxon>Ascomycota</taxon>
        <taxon>Pezizomycotina</taxon>
        <taxon>Sordariomycetes</taxon>
        <taxon>Xylariomycetidae</taxon>
        <taxon>Amphisphaeriales</taxon>
        <taxon>Sporocadaceae</taxon>
        <taxon>Pestalotiopsis</taxon>
    </lineage>
</organism>
<reference evidence="3" key="1">
    <citation type="journal article" date="2015" name="BMC Genomics">
        <title>Genomic and transcriptomic analysis of the endophytic fungus Pestalotiopsis fici reveals its lifestyle and high potential for synthesis of natural products.</title>
        <authorList>
            <person name="Wang X."/>
            <person name="Zhang X."/>
            <person name="Liu L."/>
            <person name="Xiang M."/>
            <person name="Wang W."/>
            <person name="Sun X."/>
            <person name="Che Y."/>
            <person name="Guo L."/>
            <person name="Liu G."/>
            <person name="Guo L."/>
            <person name="Wang C."/>
            <person name="Yin W.B."/>
            <person name="Stadler M."/>
            <person name="Zhang X."/>
            <person name="Liu X."/>
        </authorList>
    </citation>
    <scope>NUCLEOTIDE SEQUENCE [LARGE SCALE GENOMIC DNA]</scope>
    <source>
        <strain evidence="3">W106-1 / CGMCC3.15140</strain>
    </source>
</reference>
<sequence>MASFEVTRDIRGAAQDPKRAKEKYAKWANGTRPSSGCKYSTMDFETIVGGSESQRAKVRPGRSFDNSFSHGRSHNIVKPKFVHDVKPNYSRAKVDAMEELMDPAISRSLIELLPSPNRSSRKPQVTDGFLYSFDRKDSPGRPLSLEVFVKTNTKETEKLVEKEYEILDNNGDALKGRKARRNLRRQGGSVPLTEEPSVVEDDGFELI</sequence>
<dbReference type="RefSeq" id="XP_007832453.1">
    <property type="nucleotide sequence ID" value="XM_007834262.1"/>
</dbReference>
<evidence type="ECO:0000313" key="2">
    <source>
        <dbReference type="EMBL" id="ETS83805.1"/>
    </source>
</evidence>
<dbReference type="EMBL" id="KI912111">
    <property type="protein sequence ID" value="ETS83805.1"/>
    <property type="molecule type" value="Genomic_DNA"/>
</dbReference>
<evidence type="ECO:0000313" key="3">
    <source>
        <dbReference type="Proteomes" id="UP000030651"/>
    </source>
</evidence>
<evidence type="ECO:0000256" key="1">
    <source>
        <dbReference type="SAM" id="MobiDB-lite"/>
    </source>
</evidence>
<dbReference type="OMA" id="IQHRDIR"/>
<feature type="compositionally biased region" description="Acidic residues" evidence="1">
    <location>
        <begin position="197"/>
        <end position="207"/>
    </location>
</feature>